<dbReference type="Gene3D" id="3.30.710.10">
    <property type="entry name" value="Potassium Channel Kv1.1, Chain A"/>
    <property type="match status" value="1"/>
</dbReference>
<proteinExistence type="predicted"/>
<feature type="region of interest" description="Disordered" evidence="1">
    <location>
        <begin position="1"/>
        <end position="24"/>
    </location>
</feature>
<evidence type="ECO:0008006" key="4">
    <source>
        <dbReference type="Google" id="ProtNLM"/>
    </source>
</evidence>
<organism evidence="2 3">
    <name type="scientific">Trypanosoma theileri</name>
    <dbReference type="NCBI Taxonomy" id="67003"/>
    <lineage>
        <taxon>Eukaryota</taxon>
        <taxon>Discoba</taxon>
        <taxon>Euglenozoa</taxon>
        <taxon>Kinetoplastea</taxon>
        <taxon>Metakinetoplastina</taxon>
        <taxon>Trypanosomatida</taxon>
        <taxon>Trypanosomatidae</taxon>
        <taxon>Trypanosoma</taxon>
    </lineage>
</organism>
<evidence type="ECO:0000313" key="2">
    <source>
        <dbReference type="EMBL" id="ORC84467.1"/>
    </source>
</evidence>
<evidence type="ECO:0000256" key="1">
    <source>
        <dbReference type="SAM" id="MobiDB-lite"/>
    </source>
</evidence>
<evidence type="ECO:0000313" key="3">
    <source>
        <dbReference type="Proteomes" id="UP000192257"/>
    </source>
</evidence>
<keyword evidence="3" id="KW-1185">Reference proteome</keyword>
<name>A0A1X0NIJ4_9TRYP</name>
<dbReference type="RefSeq" id="XP_028878533.1">
    <property type="nucleotide sequence ID" value="XM_029030132.1"/>
</dbReference>
<dbReference type="SUPFAM" id="SSF54695">
    <property type="entry name" value="POZ domain"/>
    <property type="match status" value="1"/>
</dbReference>
<gene>
    <name evidence="2" type="ORF">TM35_000441230</name>
</gene>
<sequence>MFIGSDEETPAACTPGNRRTHQNTARTQFSDVSLTKVANKLRGLQRELLEFDSSVPEIVNFCVDGKRFSVQRDVLLKDPQSVLFLMATMHFRQNSGKDHENDMIEIPCRDAVLFGMLLNLLRGYKNPIPEAYHEACCAEARFYGLQQSWESHYPVAAAGPFRPLSCSDRLFSDVVCAAASPFYSSGLHVITFGVVRCDTAAVGVVAEGACLCSMESIGRCEGLALCWNDGRVAHNFGALVAEKTGYAFAPNAVIKVELDCEENIVKWTLSGDQCVAVVRLPPHTSYAFAAVAVKSTEVQILRGE</sequence>
<comment type="caution">
    <text evidence="2">The sequence shown here is derived from an EMBL/GenBank/DDBJ whole genome shotgun (WGS) entry which is preliminary data.</text>
</comment>
<reference evidence="2 3" key="1">
    <citation type="submission" date="2017-03" db="EMBL/GenBank/DDBJ databases">
        <title>An alternative strategy for trypanosome survival in the mammalian bloodstream revealed through genome and transcriptome analysis of the ubiquitous bovine parasite Trypanosoma (Megatrypanum) theileri.</title>
        <authorList>
            <person name="Kelly S."/>
            <person name="Ivens A."/>
            <person name="Mott A."/>
            <person name="O'Neill E."/>
            <person name="Emms D."/>
            <person name="Macleod O."/>
            <person name="Voorheis P."/>
            <person name="Matthews J."/>
            <person name="Matthews K."/>
            <person name="Carrington M."/>
        </authorList>
    </citation>
    <scope>NUCLEOTIDE SEQUENCE [LARGE SCALE GENOMIC DNA]</scope>
    <source>
        <strain evidence="2">Edinburgh</strain>
    </source>
</reference>
<dbReference type="OrthoDB" id="271501at2759"/>
<dbReference type="InterPro" id="IPR011333">
    <property type="entry name" value="SKP1/BTB/POZ_sf"/>
</dbReference>
<dbReference type="AlphaFoldDB" id="A0A1X0NIJ4"/>
<dbReference type="InterPro" id="IPR013320">
    <property type="entry name" value="ConA-like_dom_sf"/>
</dbReference>
<dbReference type="Proteomes" id="UP000192257">
    <property type="component" value="Unassembled WGS sequence"/>
</dbReference>
<dbReference type="VEuPathDB" id="TriTrypDB:TM35_000441230"/>
<dbReference type="InterPro" id="IPR043136">
    <property type="entry name" value="B30.2/SPRY_sf"/>
</dbReference>
<protein>
    <recommendedName>
        <fullName evidence="4">BTB domain-containing protein</fullName>
    </recommendedName>
</protein>
<dbReference type="GeneID" id="39989912"/>
<accession>A0A1X0NIJ4</accession>
<dbReference type="SUPFAM" id="SSF49899">
    <property type="entry name" value="Concanavalin A-like lectins/glucanases"/>
    <property type="match status" value="1"/>
</dbReference>
<dbReference type="Gene3D" id="2.60.120.920">
    <property type="match status" value="1"/>
</dbReference>
<dbReference type="EMBL" id="NBCO01000044">
    <property type="protein sequence ID" value="ORC84467.1"/>
    <property type="molecule type" value="Genomic_DNA"/>
</dbReference>